<evidence type="ECO:0000313" key="1">
    <source>
        <dbReference type="EMBL" id="QDL94977.1"/>
    </source>
</evidence>
<protein>
    <submittedName>
        <fullName evidence="1">Uncharacterized protein</fullName>
    </submittedName>
</protein>
<organism evidence="1 2">
    <name type="scientific">Paroceanicella profunda</name>
    <dbReference type="NCBI Taxonomy" id="2579971"/>
    <lineage>
        <taxon>Bacteria</taxon>
        <taxon>Pseudomonadati</taxon>
        <taxon>Pseudomonadota</taxon>
        <taxon>Alphaproteobacteria</taxon>
        <taxon>Rhodobacterales</taxon>
        <taxon>Paracoccaceae</taxon>
        <taxon>Paroceanicella</taxon>
    </lineage>
</organism>
<name>A0A5B8FJX3_9RHOB</name>
<dbReference type="RefSeq" id="WP_138579011.1">
    <property type="nucleotide sequence ID" value="NZ_CP040824.1"/>
</dbReference>
<sequence length="139" mass="15600">MLHTLRLLAPALIPSWRFFREVAPSPRIEYALVAQPDQPPPGWAPARPRPGHLPVSRMLLRLFWNPGWNETLYLVTLSERLAVAPTAQDAEEIGRRILRDLGPGEGYLRFRLVFLRREGGGITRSVAYLSAPIARTPGA</sequence>
<keyword evidence="1" id="KW-0614">Plasmid</keyword>
<dbReference type="EMBL" id="CP040824">
    <property type="protein sequence ID" value="QDL94977.1"/>
    <property type="molecule type" value="Genomic_DNA"/>
</dbReference>
<proteinExistence type="predicted"/>
<dbReference type="KEGG" id="ppru:FDP22_24270"/>
<dbReference type="AlphaFoldDB" id="A0A5B8FJX3"/>
<dbReference type="Proteomes" id="UP000305888">
    <property type="component" value="Plasmid pD4M1F"/>
</dbReference>
<gene>
    <name evidence="1" type="ORF">FDP22_24270</name>
</gene>
<accession>A0A5B8FJX3</accession>
<dbReference type="OrthoDB" id="5702680at2"/>
<geneLocation type="plasmid" evidence="2">
    <name>pd4m1f</name>
</geneLocation>
<evidence type="ECO:0000313" key="2">
    <source>
        <dbReference type="Proteomes" id="UP000305888"/>
    </source>
</evidence>
<reference evidence="1 2" key="1">
    <citation type="submission" date="2019-06" db="EMBL/GenBank/DDBJ databases">
        <title>Genome sequence of Rhodobacteraceae bacterium D4M1.</title>
        <authorList>
            <person name="Cao J."/>
        </authorList>
    </citation>
    <scope>NUCLEOTIDE SEQUENCE [LARGE SCALE GENOMIC DNA]</scope>
    <source>
        <strain evidence="1 2">D4M1</strain>
        <plasmid evidence="2">pd4m1f</plasmid>
    </source>
</reference>
<keyword evidence="2" id="KW-1185">Reference proteome</keyword>